<comment type="similarity">
    <text evidence="1 5">Belongs to the 5-formyltetrahydrofolate cyclo-ligase family.</text>
</comment>
<evidence type="ECO:0000256" key="5">
    <source>
        <dbReference type="RuleBase" id="RU361279"/>
    </source>
</evidence>
<keyword evidence="2 4" id="KW-0547">Nucleotide-binding</keyword>
<dbReference type="RefSeq" id="WP_245675101.1">
    <property type="nucleotide sequence ID" value="NZ_FNHQ01000010.1"/>
</dbReference>
<dbReference type="GO" id="GO:0035999">
    <property type="term" value="P:tetrahydrofolate interconversion"/>
    <property type="evidence" value="ECO:0007669"/>
    <property type="project" value="TreeGrafter"/>
</dbReference>
<keyword evidence="5" id="KW-0460">Magnesium</keyword>
<comment type="catalytic activity">
    <reaction evidence="5">
        <text>(6S)-5-formyl-5,6,7,8-tetrahydrofolate + ATP = (6R)-5,10-methenyltetrahydrofolate + ADP + phosphate</text>
        <dbReference type="Rhea" id="RHEA:10488"/>
        <dbReference type="ChEBI" id="CHEBI:30616"/>
        <dbReference type="ChEBI" id="CHEBI:43474"/>
        <dbReference type="ChEBI" id="CHEBI:57455"/>
        <dbReference type="ChEBI" id="CHEBI:57457"/>
        <dbReference type="ChEBI" id="CHEBI:456216"/>
        <dbReference type="EC" id="6.3.3.2"/>
    </reaction>
</comment>
<organism evidence="6 7">
    <name type="scientific">Megasphaera paucivorans</name>
    <dbReference type="NCBI Taxonomy" id="349095"/>
    <lineage>
        <taxon>Bacteria</taxon>
        <taxon>Bacillati</taxon>
        <taxon>Bacillota</taxon>
        <taxon>Negativicutes</taxon>
        <taxon>Veillonellales</taxon>
        <taxon>Veillonellaceae</taxon>
        <taxon>Megasphaera</taxon>
    </lineage>
</organism>
<evidence type="ECO:0000256" key="4">
    <source>
        <dbReference type="PIRSR" id="PIRSR006806-1"/>
    </source>
</evidence>
<evidence type="ECO:0000313" key="7">
    <source>
        <dbReference type="Proteomes" id="UP000199309"/>
    </source>
</evidence>
<name>A0A1G9UVL2_9FIRM</name>
<gene>
    <name evidence="6" type="ORF">SAMN05660299_01272</name>
</gene>
<dbReference type="GO" id="GO:0030272">
    <property type="term" value="F:5-formyltetrahydrofolate cyclo-ligase activity"/>
    <property type="evidence" value="ECO:0007669"/>
    <property type="project" value="UniProtKB-EC"/>
</dbReference>
<dbReference type="Proteomes" id="UP000199309">
    <property type="component" value="Unassembled WGS sequence"/>
</dbReference>
<dbReference type="Pfam" id="PF01812">
    <property type="entry name" value="5-FTHF_cyc-lig"/>
    <property type="match status" value="1"/>
</dbReference>
<feature type="binding site" evidence="4">
    <location>
        <position position="58"/>
    </location>
    <ligand>
        <name>substrate</name>
    </ligand>
</feature>
<dbReference type="GO" id="GO:0009396">
    <property type="term" value="P:folic acid-containing compound biosynthetic process"/>
    <property type="evidence" value="ECO:0007669"/>
    <property type="project" value="TreeGrafter"/>
</dbReference>
<evidence type="ECO:0000313" key="6">
    <source>
        <dbReference type="EMBL" id="SDM63880.1"/>
    </source>
</evidence>
<dbReference type="EC" id="6.3.3.2" evidence="5"/>
<dbReference type="Gene3D" id="3.40.50.10420">
    <property type="entry name" value="NagB/RpiA/CoA transferase-like"/>
    <property type="match status" value="1"/>
</dbReference>
<keyword evidence="3 4" id="KW-0067">ATP-binding</keyword>
<feature type="binding site" evidence="4">
    <location>
        <begin position="135"/>
        <end position="143"/>
    </location>
    <ligand>
        <name>ATP</name>
        <dbReference type="ChEBI" id="CHEBI:30616"/>
    </ligand>
</feature>
<proteinExistence type="inferred from homology"/>
<comment type="cofactor">
    <cofactor evidence="5">
        <name>Mg(2+)</name>
        <dbReference type="ChEBI" id="CHEBI:18420"/>
    </cofactor>
</comment>
<dbReference type="PANTHER" id="PTHR23407">
    <property type="entry name" value="ATPASE INHIBITOR/5-FORMYLTETRAHYDROFOLATE CYCLO-LIGASE"/>
    <property type="match status" value="1"/>
</dbReference>
<reference evidence="6 7" key="1">
    <citation type="submission" date="2016-10" db="EMBL/GenBank/DDBJ databases">
        <authorList>
            <person name="de Groot N.N."/>
        </authorList>
    </citation>
    <scope>NUCLEOTIDE SEQUENCE [LARGE SCALE GENOMIC DNA]</scope>
    <source>
        <strain evidence="6 7">DSM 16981</strain>
    </source>
</reference>
<dbReference type="InterPro" id="IPR002698">
    <property type="entry name" value="FTHF_cligase"/>
</dbReference>
<feature type="binding site" evidence="4">
    <location>
        <begin position="7"/>
        <end position="11"/>
    </location>
    <ligand>
        <name>ATP</name>
        <dbReference type="ChEBI" id="CHEBI:30616"/>
    </ligand>
</feature>
<dbReference type="GO" id="GO:0005524">
    <property type="term" value="F:ATP binding"/>
    <property type="evidence" value="ECO:0007669"/>
    <property type="project" value="UniProtKB-KW"/>
</dbReference>
<dbReference type="GO" id="GO:0046872">
    <property type="term" value="F:metal ion binding"/>
    <property type="evidence" value="ECO:0007669"/>
    <property type="project" value="UniProtKB-KW"/>
</dbReference>
<keyword evidence="6" id="KW-0436">Ligase</keyword>
<dbReference type="InterPro" id="IPR024185">
    <property type="entry name" value="FTHF_cligase-like_sf"/>
</dbReference>
<protein>
    <recommendedName>
        <fullName evidence="5">5-formyltetrahydrofolate cyclo-ligase</fullName>
        <ecNumber evidence="5">6.3.3.2</ecNumber>
    </recommendedName>
</protein>
<keyword evidence="7" id="KW-1185">Reference proteome</keyword>
<dbReference type="STRING" id="349095.SAMN05660299_01272"/>
<dbReference type="SUPFAM" id="SSF100950">
    <property type="entry name" value="NagB/RpiA/CoA transferase-like"/>
    <property type="match status" value="1"/>
</dbReference>
<dbReference type="InterPro" id="IPR037171">
    <property type="entry name" value="NagB/RpiA_transferase-like"/>
</dbReference>
<dbReference type="EMBL" id="FNHQ01000010">
    <property type="protein sequence ID" value="SDM63880.1"/>
    <property type="molecule type" value="Genomic_DNA"/>
</dbReference>
<feature type="binding site" evidence="4">
    <location>
        <position position="53"/>
    </location>
    <ligand>
        <name>substrate</name>
    </ligand>
</feature>
<dbReference type="AlphaFoldDB" id="A0A1G9UVL2"/>
<dbReference type="PIRSF" id="PIRSF006806">
    <property type="entry name" value="FTHF_cligase"/>
    <property type="match status" value="1"/>
</dbReference>
<evidence type="ECO:0000256" key="1">
    <source>
        <dbReference type="ARBA" id="ARBA00010638"/>
    </source>
</evidence>
<evidence type="ECO:0000256" key="2">
    <source>
        <dbReference type="ARBA" id="ARBA00022741"/>
    </source>
</evidence>
<accession>A0A1G9UVL2</accession>
<keyword evidence="5" id="KW-0479">Metal-binding</keyword>
<dbReference type="PANTHER" id="PTHR23407:SF1">
    <property type="entry name" value="5-FORMYLTETRAHYDROFOLATE CYCLO-LIGASE"/>
    <property type="match status" value="1"/>
</dbReference>
<dbReference type="NCBIfam" id="TIGR02727">
    <property type="entry name" value="MTHFS_bact"/>
    <property type="match status" value="1"/>
</dbReference>
<evidence type="ECO:0000256" key="3">
    <source>
        <dbReference type="ARBA" id="ARBA00022840"/>
    </source>
</evidence>
<sequence length="192" mass="21389">MPKMISKKQLRKAITARLGEISQEEQAKESKAVCSRIAVLPQYKKAQRIMAFLSMPGEVCLDSLLDQAIREGRHVYVPRCLSRGVMEAVRLDSVTTAVNGEYGIRTAPAESPAASPDTLDLILVPGVAFDEDGRRLGHGAAFYDRFLPKAQQASWVGIAWDMQIVPVVPEEAHDVCIPFILTEQRYIITHWK</sequence>